<dbReference type="Proteomes" id="UP001148629">
    <property type="component" value="Unassembled WGS sequence"/>
</dbReference>
<keyword evidence="2" id="KW-1185">Reference proteome</keyword>
<protein>
    <submittedName>
        <fullName evidence="1">Uncharacterized protein</fullName>
    </submittedName>
</protein>
<evidence type="ECO:0000313" key="1">
    <source>
        <dbReference type="EMBL" id="KAJ3520852.1"/>
    </source>
</evidence>
<proteinExistence type="predicted"/>
<accession>A0ACC1RMX5</accession>
<gene>
    <name evidence="1" type="ORF">NM208_g13550</name>
</gene>
<name>A0ACC1RMX5_9HYPO</name>
<comment type="caution">
    <text evidence="1">The sequence shown here is derived from an EMBL/GenBank/DDBJ whole genome shotgun (WGS) entry which is preliminary data.</text>
</comment>
<sequence>MARLDSRRIHASPIIHVTCLLLVLLVLLLLHTDALGSHPPRRPGPAFASLSTSSAMSLSLSLPAALSIQCLPSIHMPAVLLDQSVLQLASSDLDSSLTRRLSPIDHHTGIVTTRAQLQSALPSRRLSIIFIGPLLTLFHKRPKGRAPTPFKTTTERYHCGSSARLH</sequence>
<reference evidence="1" key="1">
    <citation type="submission" date="2022-08" db="EMBL/GenBank/DDBJ databases">
        <title>Genome Sequence of Fusarium decemcellulare.</title>
        <authorList>
            <person name="Buettner E."/>
        </authorList>
    </citation>
    <scope>NUCLEOTIDE SEQUENCE</scope>
    <source>
        <strain evidence="1">Babe19</strain>
    </source>
</reference>
<dbReference type="EMBL" id="JANRMS010002807">
    <property type="protein sequence ID" value="KAJ3520852.1"/>
    <property type="molecule type" value="Genomic_DNA"/>
</dbReference>
<organism evidence="1 2">
    <name type="scientific">Fusarium decemcellulare</name>
    <dbReference type="NCBI Taxonomy" id="57161"/>
    <lineage>
        <taxon>Eukaryota</taxon>
        <taxon>Fungi</taxon>
        <taxon>Dikarya</taxon>
        <taxon>Ascomycota</taxon>
        <taxon>Pezizomycotina</taxon>
        <taxon>Sordariomycetes</taxon>
        <taxon>Hypocreomycetidae</taxon>
        <taxon>Hypocreales</taxon>
        <taxon>Nectriaceae</taxon>
        <taxon>Fusarium</taxon>
        <taxon>Fusarium decemcellulare species complex</taxon>
    </lineage>
</organism>
<evidence type="ECO:0000313" key="2">
    <source>
        <dbReference type="Proteomes" id="UP001148629"/>
    </source>
</evidence>